<dbReference type="InterPro" id="IPR050156">
    <property type="entry name" value="TC-AMP_synthase_SUA5"/>
</dbReference>
<dbReference type="EMBL" id="MFSU01000076">
    <property type="protein sequence ID" value="OGI46681.1"/>
    <property type="molecule type" value="Genomic_DNA"/>
</dbReference>
<dbReference type="InterPro" id="IPR017945">
    <property type="entry name" value="DHBP_synth_RibB-like_a/b_dom"/>
</dbReference>
<dbReference type="InterPro" id="IPR006070">
    <property type="entry name" value="Sua5-like_dom"/>
</dbReference>
<evidence type="ECO:0000256" key="6">
    <source>
        <dbReference type="ARBA" id="ARBA00022694"/>
    </source>
</evidence>
<comment type="similarity">
    <text evidence="2">Belongs to the SUA5 family.</text>
</comment>
<keyword evidence="7" id="KW-0548">Nucleotidyltransferase</keyword>
<comment type="subcellular location">
    <subcellularLocation>
        <location evidence="1">Cytoplasm</location>
    </subcellularLocation>
</comment>
<evidence type="ECO:0000256" key="5">
    <source>
        <dbReference type="ARBA" id="ARBA00022679"/>
    </source>
</evidence>
<gene>
    <name evidence="12" type="ORF">A2151_06005</name>
</gene>
<keyword evidence="6" id="KW-0819">tRNA processing</keyword>
<keyword evidence="8" id="KW-0547">Nucleotide-binding</keyword>
<reference evidence="12 13" key="1">
    <citation type="journal article" date="2016" name="Nat. Commun.">
        <title>Thousands of microbial genomes shed light on interconnected biogeochemical processes in an aquifer system.</title>
        <authorList>
            <person name="Anantharaman K."/>
            <person name="Brown C.T."/>
            <person name="Hug L.A."/>
            <person name="Sharon I."/>
            <person name="Castelle C.J."/>
            <person name="Probst A.J."/>
            <person name="Thomas B.C."/>
            <person name="Singh A."/>
            <person name="Wilkins M.J."/>
            <person name="Karaoz U."/>
            <person name="Brodie E.L."/>
            <person name="Williams K.H."/>
            <person name="Hubbard S.S."/>
            <person name="Banfield J.F."/>
        </authorList>
    </citation>
    <scope>NUCLEOTIDE SEQUENCE [LARGE SCALE GENOMIC DNA]</scope>
</reference>
<dbReference type="PANTHER" id="PTHR17490">
    <property type="entry name" value="SUA5"/>
    <property type="match status" value="1"/>
</dbReference>
<dbReference type="EC" id="2.7.7.87" evidence="3"/>
<dbReference type="Pfam" id="PF01300">
    <property type="entry name" value="Sua5_yciO_yrdC"/>
    <property type="match status" value="1"/>
</dbReference>
<evidence type="ECO:0000256" key="9">
    <source>
        <dbReference type="ARBA" id="ARBA00022840"/>
    </source>
</evidence>
<keyword evidence="9" id="KW-0067">ATP-binding</keyword>
<evidence type="ECO:0000313" key="13">
    <source>
        <dbReference type="Proteomes" id="UP000178885"/>
    </source>
</evidence>
<dbReference type="GO" id="GO:0061710">
    <property type="term" value="F:L-threonylcarbamoyladenylate synthase"/>
    <property type="evidence" value="ECO:0007669"/>
    <property type="project" value="UniProtKB-EC"/>
</dbReference>
<evidence type="ECO:0000256" key="8">
    <source>
        <dbReference type="ARBA" id="ARBA00022741"/>
    </source>
</evidence>
<dbReference type="PANTHER" id="PTHR17490:SF18">
    <property type="entry name" value="THREONYLCARBAMOYL-AMP SYNTHASE"/>
    <property type="match status" value="1"/>
</dbReference>
<evidence type="ECO:0000256" key="7">
    <source>
        <dbReference type="ARBA" id="ARBA00022695"/>
    </source>
</evidence>
<dbReference type="STRING" id="1817760.A2151_06005"/>
<dbReference type="GO" id="GO:0006450">
    <property type="term" value="P:regulation of translational fidelity"/>
    <property type="evidence" value="ECO:0007669"/>
    <property type="project" value="TreeGrafter"/>
</dbReference>
<keyword evidence="4" id="KW-0963">Cytoplasm</keyword>
<name>A0A1F6TNH4_9PROT</name>
<evidence type="ECO:0000256" key="10">
    <source>
        <dbReference type="ARBA" id="ARBA00048366"/>
    </source>
</evidence>
<proteinExistence type="inferred from homology"/>
<dbReference type="GO" id="GO:0002949">
    <property type="term" value="P:tRNA threonylcarbamoyladenosine modification"/>
    <property type="evidence" value="ECO:0007669"/>
    <property type="project" value="InterPro"/>
</dbReference>
<sequence length="181" mass="19430">MYFGELRRAAKILRRGGIIAYATEYCFGFGCDPRNRAAVLKLLHLKRRPVSKGLILIAADAAQLASYVADVPPRVLSTWPGPHTWLLPTKEGAPRWIAGHNPRIAVRVTAHPQAAALCKAAGMALVSTSANRAGEAPARSRREVLRRFGGLLDYVLPGAVGDAHAPTPIRDAVTGELVRPG</sequence>
<dbReference type="Gene3D" id="3.90.870.10">
    <property type="entry name" value="DHBP synthase"/>
    <property type="match status" value="1"/>
</dbReference>
<dbReference type="GO" id="GO:0005524">
    <property type="term" value="F:ATP binding"/>
    <property type="evidence" value="ECO:0007669"/>
    <property type="project" value="UniProtKB-KW"/>
</dbReference>
<dbReference type="GO" id="GO:0003725">
    <property type="term" value="F:double-stranded RNA binding"/>
    <property type="evidence" value="ECO:0007669"/>
    <property type="project" value="InterPro"/>
</dbReference>
<keyword evidence="5" id="KW-0808">Transferase</keyword>
<evidence type="ECO:0000256" key="2">
    <source>
        <dbReference type="ARBA" id="ARBA00007663"/>
    </source>
</evidence>
<comment type="caution">
    <text evidence="12">The sequence shown here is derived from an EMBL/GenBank/DDBJ whole genome shotgun (WGS) entry which is preliminary data.</text>
</comment>
<dbReference type="InterPro" id="IPR023535">
    <property type="entry name" value="TC-AMP_synthase"/>
</dbReference>
<feature type="domain" description="YrdC-like" evidence="11">
    <location>
        <begin position="3"/>
        <end position="181"/>
    </location>
</feature>
<evidence type="ECO:0000256" key="4">
    <source>
        <dbReference type="ARBA" id="ARBA00022490"/>
    </source>
</evidence>
<evidence type="ECO:0000259" key="11">
    <source>
        <dbReference type="PROSITE" id="PS51163"/>
    </source>
</evidence>
<accession>A0A1F6TNH4</accession>
<dbReference type="SUPFAM" id="SSF55821">
    <property type="entry name" value="YrdC/RibB"/>
    <property type="match status" value="1"/>
</dbReference>
<dbReference type="GO" id="GO:0000049">
    <property type="term" value="F:tRNA binding"/>
    <property type="evidence" value="ECO:0007669"/>
    <property type="project" value="TreeGrafter"/>
</dbReference>
<comment type="catalytic activity">
    <reaction evidence="10">
        <text>L-threonine + hydrogencarbonate + ATP = L-threonylcarbamoyladenylate + diphosphate + H2O</text>
        <dbReference type="Rhea" id="RHEA:36407"/>
        <dbReference type="ChEBI" id="CHEBI:15377"/>
        <dbReference type="ChEBI" id="CHEBI:17544"/>
        <dbReference type="ChEBI" id="CHEBI:30616"/>
        <dbReference type="ChEBI" id="CHEBI:33019"/>
        <dbReference type="ChEBI" id="CHEBI:57926"/>
        <dbReference type="ChEBI" id="CHEBI:73682"/>
        <dbReference type="EC" id="2.7.7.87"/>
    </reaction>
</comment>
<evidence type="ECO:0000313" key="12">
    <source>
        <dbReference type="EMBL" id="OGI46681.1"/>
    </source>
</evidence>
<dbReference type="Proteomes" id="UP000178885">
    <property type="component" value="Unassembled WGS sequence"/>
</dbReference>
<evidence type="ECO:0000256" key="1">
    <source>
        <dbReference type="ARBA" id="ARBA00004496"/>
    </source>
</evidence>
<dbReference type="AlphaFoldDB" id="A0A1F6TNH4"/>
<dbReference type="HAMAP" id="MF_01852">
    <property type="entry name" value="TsaC"/>
    <property type="match status" value="1"/>
</dbReference>
<evidence type="ECO:0000256" key="3">
    <source>
        <dbReference type="ARBA" id="ARBA00012584"/>
    </source>
</evidence>
<dbReference type="PROSITE" id="PS51163">
    <property type="entry name" value="YRDC"/>
    <property type="match status" value="1"/>
</dbReference>
<protein>
    <recommendedName>
        <fullName evidence="3">L-threonylcarbamoyladenylate synthase</fullName>
        <ecNumber evidence="3">2.7.7.87</ecNumber>
    </recommendedName>
</protein>
<dbReference type="GO" id="GO:0005737">
    <property type="term" value="C:cytoplasm"/>
    <property type="evidence" value="ECO:0007669"/>
    <property type="project" value="UniProtKB-SubCell"/>
</dbReference>
<organism evidence="12 13">
    <name type="scientific">Candidatus Muproteobacteria bacterium RBG_16_65_34</name>
    <dbReference type="NCBI Taxonomy" id="1817760"/>
    <lineage>
        <taxon>Bacteria</taxon>
        <taxon>Pseudomonadati</taxon>
        <taxon>Pseudomonadota</taxon>
        <taxon>Candidatus Muproteobacteria</taxon>
    </lineage>
</organism>